<dbReference type="Pfam" id="PF05729">
    <property type="entry name" value="NACHT"/>
    <property type="match status" value="1"/>
</dbReference>
<feature type="transmembrane region" description="Helical" evidence="1">
    <location>
        <begin position="546"/>
        <end position="566"/>
    </location>
</feature>
<dbReference type="RefSeq" id="WP_229795436.1">
    <property type="nucleotide sequence ID" value="NZ_BMRG01000003.1"/>
</dbReference>
<feature type="domain" description="NACHT" evidence="2">
    <location>
        <begin position="128"/>
        <end position="221"/>
    </location>
</feature>
<proteinExistence type="predicted"/>
<evidence type="ECO:0000259" key="2">
    <source>
        <dbReference type="PROSITE" id="PS50837"/>
    </source>
</evidence>
<reference evidence="3" key="1">
    <citation type="journal article" date="2014" name="Int. J. Syst. Evol. Microbiol.">
        <title>Complete genome sequence of Corynebacterium casei LMG S-19264T (=DSM 44701T), isolated from a smear-ripened cheese.</title>
        <authorList>
            <consortium name="US DOE Joint Genome Institute (JGI-PGF)"/>
            <person name="Walter F."/>
            <person name="Albersmeier A."/>
            <person name="Kalinowski J."/>
            <person name="Ruckert C."/>
        </authorList>
    </citation>
    <scope>NUCLEOTIDE SEQUENCE</scope>
    <source>
        <strain evidence="3">JCM 3313</strain>
    </source>
</reference>
<feature type="transmembrane region" description="Helical" evidence="1">
    <location>
        <begin position="487"/>
        <end position="504"/>
    </location>
</feature>
<keyword evidence="4" id="KW-1185">Reference proteome</keyword>
<dbReference type="EMBL" id="BMRG01000003">
    <property type="protein sequence ID" value="GGP50290.1"/>
    <property type="molecule type" value="Genomic_DNA"/>
</dbReference>
<evidence type="ECO:0000313" key="4">
    <source>
        <dbReference type="Proteomes" id="UP000639606"/>
    </source>
</evidence>
<comment type="caution">
    <text evidence="3">The sequence shown here is derived from an EMBL/GenBank/DDBJ whole genome shotgun (WGS) entry which is preliminary data.</text>
</comment>
<dbReference type="AlphaFoldDB" id="A0A918AKG3"/>
<name>A0A918AKG3_9PSEU</name>
<dbReference type="SUPFAM" id="SSF52540">
    <property type="entry name" value="P-loop containing nucleoside triphosphate hydrolases"/>
    <property type="match status" value="1"/>
</dbReference>
<dbReference type="InterPro" id="IPR007111">
    <property type="entry name" value="NACHT_NTPase"/>
</dbReference>
<gene>
    <name evidence="3" type="ORF">GCM10010185_23110</name>
</gene>
<keyword evidence="1" id="KW-0472">Membrane</keyword>
<sequence length="673" mass="71249">MDSGRLARNARMVALAGVGGVVCLVLLPIAVNIATGGSAPKVLGRYTAWVWPALIGCCAVGAALAAWEPLRARLVQHLPAHPANRVVALDRVERFVRARVAGSLAAQVRLKLGVAPRVGPPLPTDPRVPLVVAGEPGSGKTTLLLELAEALLAAARGDPDRPLPVVVDLGAWRREADFDQWLLRELAARYRIGPRLGRAWLRERRLALLLDGLDEVAEADRVECLRRITALEPPQVVLCCGTDDCERLPRYDVVRVRPLRRAEVLALISACGPRLDGLREELTKNPELWQEVRTPLAFDLLALAYRAGRAEYRGVLDTYVVESVARQPRAERLLRALRFLARIAASPARRDLAAHPRLPRREVWLGFVAQEAVWRLFRRAAPGALAGAAAALCFVVGQRVGLVTAGVAVLCTALLHRGRFAAPARERARGARWAVVGFLGGAATTAGLSTVGGWLGANLGRWPAYLSFAVVVLVAFLLGLGGFRDGYWATACAVLPTAVMVLTGPSAELLVALGTGLSAGAATGVFLGGLTALWSGLPGGAQAGGGLRWLPVAGLAGAGLAAVLGAPVGPQALAPVTGLLIGLAVIPPAAARPLDAVTEALARPLALDEFPLRRRAVLRDARDRVLLVEVDGEHRFPHPLVRDHLAGRDPAELGAEVARRRAGIRPSGSAPRA</sequence>
<dbReference type="Gene3D" id="3.40.50.300">
    <property type="entry name" value="P-loop containing nucleotide triphosphate hydrolases"/>
    <property type="match status" value="1"/>
</dbReference>
<feature type="transmembrane region" description="Helical" evidence="1">
    <location>
        <begin position="46"/>
        <end position="67"/>
    </location>
</feature>
<evidence type="ECO:0000313" key="3">
    <source>
        <dbReference type="EMBL" id="GGP50290.1"/>
    </source>
</evidence>
<accession>A0A918AKG3</accession>
<keyword evidence="1" id="KW-1133">Transmembrane helix</keyword>
<feature type="transmembrane region" description="Helical" evidence="1">
    <location>
        <begin position="572"/>
        <end position="591"/>
    </location>
</feature>
<keyword evidence="1" id="KW-0812">Transmembrane</keyword>
<evidence type="ECO:0000256" key="1">
    <source>
        <dbReference type="SAM" id="Phobius"/>
    </source>
</evidence>
<organism evidence="3 4">
    <name type="scientific">Saccharothrix coeruleofusca</name>
    <dbReference type="NCBI Taxonomy" id="33919"/>
    <lineage>
        <taxon>Bacteria</taxon>
        <taxon>Bacillati</taxon>
        <taxon>Actinomycetota</taxon>
        <taxon>Actinomycetes</taxon>
        <taxon>Pseudonocardiales</taxon>
        <taxon>Pseudonocardiaceae</taxon>
        <taxon>Saccharothrix</taxon>
    </lineage>
</organism>
<dbReference type="Proteomes" id="UP000639606">
    <property type="component" value="Unassembled WGS sequence"/>
</dbReference>
<feature type="transmembrane region" description="Helical" evidence="1">
    <location>
        <begin position="510"/>
        <end position="534"/>
    </location>
</feature>
<feature type="transmembrane region" description="Helical" evidence="1">
    <location>
        <begin position="462"/>
        <end position="480"/>
    </location>
</feature>
<protein>
    <recommendedName>
        <fullName evidence="2">NACHT domain-containing protein</fullName>
    </recommendedName>
</protein>
<dbReference type="InterPro" id="IPR027417">
    <property type="entry name" value="P-loop_NTPase"/>
</dbReference>
<feature type="transmembrane region" description="Helical" evidence="1">
    <location>
        <begin position="12"/>
        <end position="34"/>
    </location>
</feature>
<dbReference type="PROSITE" id="PS50837">
    <property type="entry name" value="NACHT"/>
    <property type="match status" value="1"/>
</dbReference>
<reference evidence="3" key="2">
    <citation type="submission" date="2020-09" db="EMBL/GenBank/DDBJ databases">
        <authorList>
            <person name="Sun Q."/>
            <person name="Ohkuma M."/>
        </authorList>
    </citation>
    <scope>NUCLEOTIDE SEQUENCE</scope>
    <source>
        <strain evidence="3">JCM 3313</strain>
    </source>
</reference>
<feature type="transmembrane region" description="Helical" evidence="1">
    <location>
        <begin position="433"/>
        <end position="456"/>
    </location>
</feature>